<dbReference type="SUPFAM" id="SSF49562">
    <property type="entry name" value="C2 domain (Calcium/lipid-binding domain, CaLB)"/>
    <property type="match status" value="2"/>
</dbReference>
<reference evidence="4" key="1">
    <citation type="submission" date="2017-01" db="EMBL/GenBank/DDBJ databases">
        <title>Comparative genomics of anhydrobiosis in the tardigrade Hypsibius dujardini.</title>
        <authorList>
            <person name="Yoshida Y."/>
            <person name="Koutsovoulos G."/>
            <person name="Laetsch D."/>
            <person name="Stevens L."/>
            <person name="Kumar S."/>
            <person name="Horikawa D."/>
            <person name="Ishino K."/>
            <person name="Komine S."/>
            <person name="Tomita M."/>
            <person name="Blaxter M."/>
            <person name="Arakawa K."/>
        </authorList>
    </citation>
    <scope>NUCLEOTIDE SEQUENCE [LARGE SCALE GENOMIC DNA]</scope>
    <source>
        <strain evidence="4">Z151</strain>
    </source>
</reference>
<dbReference type="InterPro" id="IPR000008">
    <property type="entry name" value="C2_dom"/>
</dbReference>
<sequence length="591" mass="65249">MLQLLLTLAWNLCLLLVDRVFWSLIVVIAVTVVFAAFASKVFTFPDEDVTVAAVVPDNSTTSLLPLLPASAPTEPPAVGVGASKSLSVPRARWGKAFSYYSQEVVTNSSSDSESNDTHGRILRSLQAHEEEQLAYAIDGGIHIGPDGRDGDQRRNRWRSKHFPTKSTDAGGGRGKPDHRYQNGSLSGDRPRLQRQETVGGPFMFDVPSPIQSDEQENDFAPTLSGNHVRHEAPPLSVTARPVPSSSRWPLPSTQYSVDSFLEEQRHATSLIPNGSAGNLITVCGSVEISFFYDAIQKIMYVTLVQATNLESIGPAGIQIKLCLMPSKRCRFKTKIRHGKNPKFHECYHIRGLPPEDVTGMGLRVRLYMFEKLVRGLLIGECVVRFSSISLDAETTLWLTLEPCTALVLDTNSSNVSTNGTAELRSLSRSDSTLSAQSMPLSSSSPELLLGLAFNDITGHLKVEIIKGSRFRSPSINRPVDTFVKLSLSSSNGHTLSRAKTSVRRAQPNPIFRESFLFPVALFQLSDVTLICSIYIRRSMKRKQQIGWLSIGHSNSSAEAATHWMDFQQSRDQVCRWHTLSKPVPSSRNIFS</sequence>
<dbReference type="OrthoDB" id="5978493at2759"/>
<feature type="domain" description="C2" evidence="2">
    <location>
        <begin position="443"/>
        <end position="577"/>
    </location>
</feature>
<feature type="domain" description="C2" evidence="2">
    <location>
        <begin position="282"/>
        <end position="398"/>
    </location>
</feature>
<accession>A0A1W0X646</accession>
<dbReference type="Pfam" id="PF00168">
    <property type="entry name" value="C2"/>
    <property type="match status" value="2"/>
</dbReference>
<evidence type="ECO:0000313" key="3">
    <source>
        <dbReference type="EMBL" id="OQV22820.1"/>
    </source>
</evidence>
<keyword evidence="4" id="KW-1185">Reference proteome</keyword>
<comment type="caution">
    <text evidence="3">The sequence shown here is derived from an EMBL/GenBank/DDBJ whole genome shotgun (WGS) entry which is preliminary data.</text>
</comment>
<feature type="compositionally biased region" description="Basic and acidic residues" evidence="1">
    <location>
        <begin position="145"/>
        <end position="154"/>
    </location>
</feature>
<feature type="region of interest" description="Disordered" evidence="1">
    <location>
        <begin position="140"/>
        <end position="191"/>
    </location>
</feature>
<evidence type="ECO:0000256" key="1">
    <source>
        <dbReference type="SAM" id="MobiDB-lite"/>
    </source>
</evidence>
<dbReference type="PANTHER" id="PTHR46129:SF2">
    <property type="entry name" value="SYNAPTOTAGMIN 14, ISOFORM D"/>
    <property type="match status" value="1"/>
</dbReference>
<gene>
    <name evidence="3" type="ORF">BV898_03254</name>
</gene>
<dbReference type="Proteomes" id="UP000192578">
    <property type="component" value="Unassembled WGS sequence"/>
</dbReference>
<dbReference type="SMART" id="SM00239">
    <property type="entry name" value="C2"/>
    <property type="match status" value="2"/>
</dbReference>
<dbReference type="Gene3D" id="2.60.40.150">
    <property type="entry name" value="C2 domain"/>
    <property type="match status" value="2"/>
</dbReference>
<dbReference type="EMBL" id="MTYJ01000015">
    <property type="protein sequence ID" value="OQV22820.1"/>
    <property type="molecule type" value="Genomic_DNA"/>
</dbReference>
<protein>
    <submittedName>
        <fullName evidence="3">Synaptotagmin-16</fullName>
    </submittedName>
</protein>
<dbReference type="GO" id="GO:0005543">
    <property type="term" value="F:phospholipid binding"/>
    <property type="evidence" value="ECO:0007669"/>
    <property type="project" value="TreeGrafter"/>
</dbReference>
<dbReference type="InterPro" id="IPR043541">
    <property type="entry name" value="SYT14/14L/16"/>
</dbReference>
<proteinExistence type="predicted"/>
<evidence type="ECO:0000259" key="2">
    <source>
        <dbReference type="PROSITE" id="PS50004"/>
    </source>
</evidence>
<name>A0A1W0X646_HYPEX</name>
<dbReference type="InterPro" id="IPR035892">
    <property type="entry name" value="C2_domain_sf"/>
</dbReference>
<evidence type="ECO:0000313" key="4">
    <source>
        <dbReference type="Proteomes" id="UP000192578"/>
    </source>
</evidence>
<dbReference type="PANTHER" id="PTHR46129">
    <property type="entry name" value="SYNAPTOTAGMIN 14, ISOFORM D"/>
    <property type="match status" value="1"/>
</dbReference>
<dbReference type="AlphaFoldDB" id="A0A1W0X646"/>
<organism evidence="3 4">
    <name type="scientific">Hypsibius exemplaris</name>
    <name type="common">Freshwater tardigrade</name>
    <dbReference type="NCBI Taxonomy" id="2072580"/>
    <lineage>
        <taxon>Eukaryota</taxon>
        <taxon>Metazoa</taxon>
        <taxon>Ecdysozoa</taxon>
        <taxon>Tardigrada</taxon>
        <taxon>Eutardigrada</taxon>
        <taxon>Parachela</taxon>
        <taxon>Hypsibioidea</taxon>
        <taxon>Hypsibiidae</taxon>
        <taxon>Hypsibius</taxon>
    </lineage>
</organism>
<dbReference type="PROSITE" id="PS50004">
    <property type="entry name" value="C2"/>
    <property type="match status" value="2"/>
</dbReference>